<dbReference type="GO" id="GO:0016740">
    <property type="term" value="F:transferase activity"/>
    <property type="evidence" value="ECO:0007669"/>
    <property type="project" value="UniProtKB-KW"/>
</dbReference>
<dbReference type="HOGENOM" id="CLU_025996_0_5_9"/>
<reference evidence="2 3" key="1">
    <citation type="journal article" date="2011" name="J. Bacteriol.">
        <title>Genome sequences of the biotechnologically important Bacillus megaterium strains QM B1551 and DSM319.</title>
        <authorList>
            <person name="Eppinger M."/>
            <person name="Bunk B."/>
            <person name="Johns M.A."/>
            <person name="Edirisinghe J.N."/>
            <person name="Kutumbaka K.K."/>
            <person name="Koenig S.S."/>
            <person name="Huot Creasy H."/>
            <person name="Rosovitz M.J."/>
            <person name="Riley D.R."/>
            <person name="Daugherty S."/>
            <person name="Martin M."/>
            <person name="Elbourne L.D."/>
            <person name="Paulsen I."/>
            <person name="Biedendieck R."/>
            <person name="Braun C."/>
            <person name="Grayburn S."/>
            <person name="Dhingra S."/>
            <person name="Lukyanchuk V."/>
            <person name="Ball B."/>
            <person name="Ul-Qamar R."/>
            <person name="Seibel J."/>
            <person name="Bremer E."/>
            <person name="Jahn D."/>
            <person name="Ravel J."/>
            <person name="Vary P.S."/>
        </authorList>
    </citation>
    <scope>NUCLEOTIDE SEQUENCE [LARGE SCALE GENOMIC DNA]</scope>
    <source>
        <strain evidence="3">DSM 319 / IMG 1521</strain>
    </source>
</reference>
<dbReference type="CDD" id="cd00761">
    <property type="entry name" value="Glyco_tranf_GTA_type"/>
    <property type="match status" value="1"/>
</dbReference>
<protein>
    <submittedName>
        <fullName evidence="2">Glycosyl transferase, family 2</fullName>
    </submittedName>
</protein>
<proteinExistence type="predicted"/>
<dbReference type="EMBL" id="CP001982">
    <property type="protein sequence ID" value="ADF37979.1"/>
    <property type="molecule type" value="Genomic_DNA"/>
</dbReference>
<dbReference type="Gene3D" id="3.90.550.10">
    <property type="entry name" value="Spore Coat Polysaccharide Biosynthesis Protein SpsA, Chain A"/>
    <property type="match status" value="1"/>
</dbReference>
<keyword evidence="2" id="KW-0808">Transferase</keyword>
<dbReference type="Proteomes" id="UP000002365">
    <property type="component" value="Chromosome"/>
</dbReference>
<dbReference type="PANTHER" id="PTHR43685:SF2">
    <property type="entry name" value="GLYCOSYLTRANSFERASE 2-LIKE DOMAIN-CONTAINING PROTEIN"/>
    <property type="match status" value="1"/>
</dbReference>
<evidence type="ECO:0000259" key="1">
    <source>
        <dbReference type="Pfam" id="PF00535"/>
    </source>
</evidence>
<dbReference type="InterPro" id="IPR029044">
    <property type="entry name" value="Nucleotide-diphossugar_trans"/>
</dbReference>
<feature type="domain" description="Glycosyltransferase 2-like" evidence="1">
    <location>
        <begin position="9"/>
        <end position="115"/>
    </location>
</feature>
<accession>D5DBJ7</accession>
<organism evidence="2 3">
    <name type="scientific">Priestia megaterium (strain DSM 319 / IMG 1521)</name>
    <name type="common">Bacillus megaterium</name>
    <dbReference type="NCBI Taxonomy" id="592022"/>
    <lineage>
        <taxon>Bacteria</taxon>
        <taxon>Bacillati</taxon>
        <taxon>Bacillota</taxon>
        <taxon>Bacilli</taxon>
        <taxon>Bacillales</taxon>
        <taxon>Bacillaceae</taxon>
        <taxon>Priestia</taxon>
    </lineage>
</organism>
<name>D5DBJ7_PRIM3</name>
<dbReference type="SUPFAM" id="SSF53448">
    <property type="entry name" value="Nucleotide-diphospho-sugar transferases"/>
    <property type="match status" value="1"/>
</dbReference>
<dbReference type="InterPro" id="IPR001173">
    <property type="entry name" value="Glyco_trans_2-like"/>
</dbReference>
<dbReference type="InterPro" id="IPR050834">
    <property type="entry name" value="Glycosyltransf_2"/>
</dbReference>
<dbReference type="Pfam" id="PF00535">
    <property type="entry name" value="Glycos_transf_2"/>
    <property type="match status" value="1"/>
</dbReference>
<dbReference type="PANTHER" id="PTHR43685">
    <property type="entry name" value="GLYCOSYLTRANSFERASE"/>
    <property type="match status" value="1"/>
</dbReference>
<evidence type="ECO:0000313" key="2">
    <source>
        <dbReference type="EMBL" id="ADF37979.1"/>
    </source>
</evidence>
<dbReference type="RefSeq" id="WP_013082115.1">
    <property type="nucleotide sequence ID" value="NC_014103.1"/>
</dbReference>
<gene>
    <name evidence="2" type="ordered locus">BMD_1118</name>
</gene>
<dbReference type="KEGG" id="bmd:BMD_1118"/>
<dbReference type="AlphaFoldDB" id="D5DBJ7"/>
<sequence>MEAQEDLISVIIPTFNRQDAVIRAIDSVLNQTYKNIELLVIDDASTDDTKTVVRSIPDTRIKYFRLEENTKGTRPRNFGIEKSMGEYIAFLDSDDEWLPKKLELQLEHIKSHFPESEQVLCFTNADILINKKKINKVSNDKCFFETDIVNYIFEKNNFVQTSTFMIKASIAKQVKFNPDLRKHQDYDFCIRLQNQGVKFLLLEKNLTVYYSDVNSNQISSFNVEKIKTSKDWFNKNEKYFNENSKKMFIIQNYLYFYILENKKRLAIEIILDAYKEKIITFNKVIKVFLSLLIPKKKLRKMLR</sequence>
<dbReference type="CAZy" id="GT2">
    <property type="family name" value="Glycosyltransferase Family 2"/>
</dbReference>
<evidence type="ECO:0000313" key="3">
    <source>
        <dbReference type="Proteomes" id="UP000002365"/>
    </source>
</evidence>